<dbReference type="RefSeq" id="XP_038840866.1">
    <property type="nucleotide sequence ID" value="XM_038984938.1"/>
</dbReference>
<evidence type="ECO:0000313" key="4">
    <source>
        <dbReference type="RefSeq" id="XP_038840866.1"/>
    </source>
</evidence>
<dbReference type="GO" id="GO:0003677">
    <property type="term" value="F:DNA binding"/>
    <property type="evidence" value="ECO:0007669"/>
    <property type="project" value="InterPro"/>
</dbReference>
<gene>
    <name evidence="3 4" type="primary">LOC120039529</name>
</gene>
<evidence type="ECO:0000256" key="1">
    <source>
        <dbReference type="SAM" id="MobiDB-lite"/>
    </source>
</evidence>
<dbReference type="RefSeq" id="XP_038840864.1">
    <property type="nucleotide sequence ID" value="XM_038984936.1"/>
</dbReference>
<reference evidence="3 4" key="1">
    <citation type="submission" date="2025-04" db="UniProtKB">
        <authorList>
            <consortium name="RefSeq"/>
        </authorList>
    </citation>
    <scope>IDENTIFICATION</scope>
    <source>
        <tissue evidence="3 4">White muscle</tissue>
    </source>
</reference>
<feature type="compositionally biased region" description="Basic and acidic residues" evidence="1">
    <location>
        <begin position="69"/>
        <end position="105"/>
    </location>
</feature>
<dbReference type="OrthoDB" id="5836119at2759"/>
<feature type="region of interest" description="Disordered" evidence="1">
    <location>
        <begin position="307"/>
        <end position="354"/>
    </location>
</feature>
<feature type="region of interest" description="Disordered" evidence="1">
    <location>
        <begin position="24"/>
        <end position="45"/>
    </location>
</feature>
<feature type="compositionally biased region" description="Low complexity" evidence="1">
    <location>
        <begin position="307"/>
        <end position="327"/>
    </location>
</feature>
<organism evidence="2 4">
    <name type="scientific">Salvelinus namaycush</name>
    <name type="common">Lake trout</name>
    <name type="synonym">Salmo namaycush</name>
    <dbReference type="NCBI Taxonomy" id="8040"/>
    <lineage>
        <taxon>Eukaryota</taxon>
        <taxon>Metazoa</taxon>
        <taxon>Chordata</taxon>
        <taxon>Craniata</taxon>
        <taxon>Vertebrata</taxon>
        <taxon>Euteleostomi</taxon>
        <taxon>Actinopterygii</taxon>
        <taxon>Neopterygii</taxon>
        <taxon>Teleostei</taxon>
        <taxon>Protacanthopterygii</taxon>
        <taxon>Salmoniformes</taxon>
        <taxon>Salmonidae</taxon>
        <taxon>Salmoninae</taxon>
        <taxon>Salvelinus</taxon>
    </lineage>
</organism>
<dbReference type="PANTHER" id="PTHR13408">
    <property type="entry name" value="DNA-DIRECTED RNA POLYMERASE III"/>
    <property type="match status" value="1"/>
</dbReference>
<accession>A0A8U0QAM6</accession>
<dbReference type="GO" id="GO:0005666">
    <property type="term" value="C:RNA polymerase III complex"/>
    <property type="evidence" value="ECO:0007669"/>
    <property type="project" value="InterPro"/>
</dbReference>
<keyword evidence="2" id="KW-1185">Reference proteome</keyword>
<feature type="region of interest" description="Disordered" evidence="1">
    <location>
        <begin position="69"/>
        <end position="160"/>
    </location>
</feature>
<sequence>MTDPNSNTDGMAGYSGITRLNVAGSGLPRRTVLNSHTPPGRLTSLRSRDLTLGGFKKKTFVPNVHSLRKSKDELKEEAHVAPKKDRRVREERHRERRVERRERPHQTIQSHSIFEQGPADTVKKPGGWRGTDLRDSRSSPVAKCFKKERRASEENDDDMLQLQRDDFLDDPGLKNDAKNKPIQLPLYQSSNFLITEATTPSFRAPATTNPHLPLQYGAGHQHGPGQGVLSPDQIPQYGPGQGVLSPDQIPQYGPGQGVLSPDQIPQYGPGQGVLSPDQPSVADLFHQLTVSETEELLFIQLPDIIPGQPTTATGQPTTATGQPITAPEKNGKKDSKSDSKRCSHIKAPDPAGQDVPVLSEFTEGFLGKLQIRKSGKVQLVLGDITMDVSEGAAFSFLQQLVSVRLSEGLTGDMSILGNIKHKLVCSPDFQALLQEPSPDHSAPL</sequence>
<evidence type="ECO:0000313" key="2">
    <source>
        <dbReference type="Proteomes" id="UP000808372"/>
    </source>
</evidence>
<dbReference type="InterPro" id="IPR007811">
    <property type="entry name" value="RPC4"/>
</dbReference>
<protein>
    <submittedName>
        <fullName evidence="3 4">DNA-directed RNA polymerase III subunit RPC4-like isoform X1</fullName>
    </submittedName>
</protein>
<dbReference type="AlphaFoldDB" id="A0A8U0QAM6"/>
<dbReference type="GeneID" id="120039529"/>
<feature type="compositionally biased region" description="Basic and acidic residues" evidence="1">
    <location>
        <begin position="329"/>
        <end position="341"/>
    </location>
</feature>
<dbReference type="Pfam" id="PF05132">
    <property type="entry name" value="RNA_pol_Rpc4"/>
    <property type="match status" value="1"/>
</dbReference>
<evidence type="ECO:0000313" key="3">
    <source>
        <dbReference type="RefSeq" id="XP_038840864.1"/>
    </source>
</evidence>
<dbReference type="KEGG" id="snh:120039529"/>
<dbReference type="PANTHER" id="PTHR13408:SF1">
    <property type="entry name" value="ZGC:171971"/>
    <property type="match status" value="1"/>
</dbReference>
<proteinExistence type="predicted"/>
<dbReference type="Proteomes" id="UP000808372">
    <property type="component" value="Unplaced"/>
</dbReference>
<dbReference type="GO" id="GO:0042797">
    <property type="term" value="P:tRNA transcription by RNA polymerase III"/>
    <property type="evidence" value="ECO:0007669"/>
    <property type="project" value="TreeGrafter"/>
</dbReference>
<name>A0A8U0QAM6_SALNM</name>